<comment type="caution">
    <text evidence="1">The sequence shown here is derived from an EMBL/GenBank/DDBJ whole genome shotgun (WGS) entry which is preliminary data.</text>
</comment>
<dbReference type="AlphaFoldDB" id="A0A2T2WZY1"/>
<sequence length="352" mass="40433">MSEKLLDFVRPWQWGKEYFRVVRPRVIHLITQLHQQAQNIPDPDLREQALSSLQTKQFHCEGGGVFGGPSRDPHGYLLEFLVPYQSLCDYLDTVTDRGPSQDPDNLRWLHQALIDATTPFAPVRDYYRDHPSDDDGGYMASLVVRSQSALARFPGYSLVQDKIVRLVRLYVDLQVYKHGPVPTRLENLTAWFHHESDPQDGLFWWEFAAASGSTLGIFALLTMALDPHPEVQKIESLFRLYFPWVGALHILLDYLIDQQEDLEGGDLNFITYYRSRAQATHRLQWIYRRIVREANSFEDAAFHRYVARGLLGFYLSDRKVRHDLNRPACQLLATGGSVSIGVWLAAHVGRAP</sequence>
<protein>
    <submittedName>
        <fullName evidence="1">DUF2600 domain-containing protein</fullName>
    </submittedName>
</protein>
<proteinExistence type="predicted"/>
<dbReference type="Pfam" id="PF10776">
    <property type="entry name" value="DUF2600"/>
    <property type="match status" value="1"/>
</dbReference>
<evidence type="ECO:0000313" key="2">
    <source>
        <dbReference type="Proteomes" id="UP000242699"/>
    </source>
</evidence>
<dbReference type="EMBL" id="PXYT01000024">
    <property type="protein sequence ID" value="PSR27799.1"/>
    <property type="molecule type" value="Genomic_DNA"/>
</dbReference>
<evidence type="ECO:0000313" key="1">
    <source>
        <dbReference type="EMBL" id="PSR27799.1"/>
    </source>
</evidence>
<gene>
    <name evidence="1" type="ORF">C7B43_11440</name>
</gene>
<organism evidence="1 2">
    <name type="scientific">Sulfobacillus benefaciens</name>
    <dbReference type="NCBI Taxonomy" id="453960"/>
    <lineage>
        <taxon>Bacteria</taxon>
        <taxon>Bacillati</taxon>
        <taxon>Bacillota</taxon>
        <taxon>Clostridia</taxon>
        <taxon>Eubacteriales</taxon>
        <taxon>Clostridiales Family XVII. Incertae Sedis</taxon>
        <taxon>Sulfobacillus</taxon>
    </lineage>
</organism>
<dbReference type="InterPro" id="IPR019712">
    <property type="entry name" value="YtpB-like"/>
</dbReference>
<dbReference type="Proteomes" id="UP000242699">
    <property type="component" value="Unassembled WGS sequence"/>
</dbReference>
<accession>A0A2T2WZY1</accession>
<name>A0A2T2WZY1_9FIRM</name>
<reference evidence="1 2" key="1">
    <citation type="journal article" date="2014" name="BMC Genomics">
        <title>Comparison of environmental and isolate Sulfobacillus genomes reveals diverse carbon, sulfur, nitrogen, and hydrogen metabolisms.</title>
        <authorList>
            <person name="Justice N.B."/>
            <person name="Norman A."/>
            <person name="Brown C.T."/>
            <person name="Singh A."/>
            <person name="Thomas B.C."/>
            <person name="Banfield J.F."/>
        </authorList>
    </citation>
    <scope>NUCLEOTIDE SEQUENCE [LARGE SCALE GENOMIC DNA]</scope>
    <source>
        <strain evidence="1">AMDSBA1</strain>
    </source>
</reference>